<dbReference type="Gene3D" id="3.90.1560.10">
    <property type="entry name" value="ComB-like"/>
    <property type="match status" value="1"/>
</dbReference>
<accession>C5BLF2</accession>
<evidence type="ECO:0000313" key="8">
    <source>
        <dbReference type="EMBL" id="ACR14421.1"/>
    </source>
</evidence>
<reference evidence="8 9" key="1">
    <citation type="journal article" date="2009" name="PLoS ONE">
        <title>The complete genome of Teredinibacter turnerae T7901: an intracellular endosymbiont of marine wood-boring bivalves (shipworms).</title>
        <authorList>
            <person name="Yang J.C."/>
            <person name="Madupu R."/>
            <person name="Durkin A.S."/>
            <person name="Ekborg N.A."/>
            <person name="Pedamallu C.S."/>
            <person name="Hostetler J.B."/>
            <person name="Radune D."/>
            <person name="Toms B.S."/>
            <person name="Henrissat B."/>
            <person name="Coutinho P.M."/>
            <person name="Schwarz S."/>
            <person name="Field L."/>
            <person name="Trindade-Silva A.E."/>
            <person name="Soares C.A.G."/>
            <person name="Elshahawi S."/>
            <person name="Hanora A."/>
            <person name="Schmidt E.W."/>
            <person name="Haygood M.G."/>
            <person name="Posfai J."/>
            <person name="Benner J."/>
            <person name="Madinger C."/>
            <person name="Nove J."/>
            <person name="Anton B."/>
            <person name="Chaudhary K."/>
            <person name="Foster J."/>
            <person name="Holman A."/>
            <person name="Kumar S."/>
            <person name="Lessard P.A."/>
            <person name="Luyten Y.A."/>
            <person name="Slatko B."/>
            <person name="Wood N."/>
            <person name="Wu B."/>
            <person name="Teplitski M."/>
            <person name="Mougous J.D."/>
            <person name="Ward N."/>
            <person name="Eisen J.A."/>
            <person name="Badger J.H."/>
            <person name="Distel D.L."/>
        </authorList>
    </citation>
    <scope>NUCLEOTIDE SEQUENCE [LARGE SCALE GENOMIC DNA]</scope>
    <source>
        <strain evidence="9">ATCC 39867 / T7901</strain>
    </source>
</reference>
<keyword evidence="9" id="KW-1185">Reference proteome</keyword>
<dbReference type="EMBL" id="CP001614">
    <property type="protein sequence ID" value="ACR14421.1"/>
    <property type="molecule type" value="Genomic_DNA"/>
</dbReference>
<comment type="catalytic activity">
    <reaction evidence="7">
        <text>(2R)-O-phospho-3-sulfolactate + H2O = (2R)-3-sulfolactate + phosphate</text>
        <dbReference type="Rhea" id="RHEA:23416"/>
        <dbReference type="ChEBI" id="CHEBI:15377"/>
        <dbReference type="ChEBI" id="CHEBI:15597"/>
        <dbReference type="ChEBI" id="CHEBI:43474"/>
        <dbReference type="ChEBI" id="CHEBI:58738"/>
        <dbReference type="EC" id="3.1.3.71"/>
    </reaction>
</comment>
<keyword evidence="6" id="KW-0460">Magnesium</keyword>
<organism evidence="8 9">
    <name type="scientific">Teredinibacter turnerae (strain ATCC 39867 / T7901)</name>
    <dbReference type="NCBI Taxonomy" id="377629"/>
    <lineage>
        <taxon>Bacteria</taxon>
        <taxon>Pseudomonadati</taxon>
        <taxon>Pseudomonadota</taxon>
        <taxon>Gammaproteobacteria</taxon>
        <taxon>Cellvibrionales</taxon>
        <taxon>Cellvibrionaceae</taxon>
        <taxon>Teredinibacter</taxon>
    </lineage>
</organism>
<name>C5BLF2_TERTT</name>
<dbReference type="PANTHER" id="PTHR37311:SF1">
    <property type="entry name" value="2-PHOSPHOSULFOLACTATE PHOSPHATASE-RELATED"/>
    <property type="match status" value="1"/>
</dbReference>
<dbReference type="PANTHER" id="PTHR37311">
    <property type="entry name" value="2-PHOSPHOSULFOLACTATE PHOSPHATASE-RELATED"/>
    <property type="match status" value="1"/>
</dbReference>
<dbReference type="OrthoDB" id="4913at2"/>
<evidence type="ECO:0000256" key="3">
    <source>
        <dbReference type="ARBA" id="ARBA00012953"/>
    </source>
</evidence>
<keyword evidence="5" id="KW-0378">Hydrolase</keyword>
<evidence type="ECO:0000256" key="4">
    <source>
        <dbReference type="ARBA" id="ARBA00021948"/>
    </source>
</evidence>
<evidence type="ECO:0000256" key="7">
    <source>
        <dbReference type="ARBA" id="ARBA00033711"/>
    </source>
</evidence>
<dbReference type="GO" id="GO:0050545">
    <property type="term" value="F:sulfopyruvate decarboxylase activity"/>
    <property type="evidence" value="ECO:0007669"/>
    <property type="project" value="TreeGrafter"/>
</dbReference>
<dbReference type="GO" id="GO:0050532">
    <property type="term" value="F:2-phosphosulfolactate phosphatase activity"/>
    <property type="evidence" value="ECO:0007669"/>
    <property type="project" value="UniProtKB-EC"/>
</dbReference>
<evidence type="ECO:0000313" key="9">
    <source>
        <dbReference type="Proteomes" id="UP000009080"/>
    </source>
</evidence>
<dbReference type="Proteomes" id="UP000009080">
    <property type="component" value="Chromosome"/>
</dbReference>
<dbReference type="eggNOG" id="COG2045">
    <property type="taxonomic scope" value="Bacteria"/>
</dbReference>
<evidence type="ECO:0000256" key="5">
    <source>
        <dbReference type="ARBA" id="ARBA00022801"/>
    </source>
</evidence>
<dbReference type="KEGG" id="ttu:TERTU_0169"/>
<dbReference type="InterPro" id="IPR036702">
    <property type="entry name" value="ComB-like_sf"/>
</dbReference>
<evidence type="ECO:0000256" key="6">
    <source>
        <dbReference type="ARBA" id="ARBA00022842"/>
    </source>
</evidence>
<dbReference type="InterPro" id="IPR005238">
    <property type="entry name" value="ComB-like"/>
</dbReference>
<dbReference type="AlphaFoldDB" id="C5BLF2"/>
<dbReference type="HOGENOM" id="CLU_070028_1_0_6"/>
<sequence>MQIEFVDFVAGAKKAAGIAVVIDVFRAFTTACYCVQQGAARILAVGDSDQALAYRNTLPDTVLLGERFGKCLPGFDFGNSPSEISEVNLQGKTVVHTTHAGTQGLVNAIRADRVFTGALVNAAATVRAIKALEPRQVTLVRMGLNANEASDEDWLCADYLAALLRGETIAHQDIYQQLRGSPYAARFFDDAQPWSPAADFECCLDIDRFDFALQANPMPDGACELTLCSPQGDL</sequence>
<dbReference type="GO" id="GO:0000287">
    <property type="term" value="F:magnesium ion binding"/>
    <property type="evidence" value="ECO:0007669"/>
    <property type="project" value="InterPro"/>
</dbReference>
<gene>
    <name evidence="8" type="ordered locus">TERTU_0169</name>
</gene>
<evidence type="ECO:0000256" key="1">
    <source>
        <dbReference type="ARBA" id="ARBA00001946"/>
    </source>
</evidence>
<comment type="cofactor">
    <cofactor evidence="1">
        <name>Mg(2+)</name>
        <dbReference type="ChEBI" id="CHEBI:18420"/>
    </cofactor>
</comment>
<proteinExistence type="inferred from homology"/>
<dbReference type="Pfam" id="PF04029">
    <property type="entry name" value="2-ph_phosp"/>
    <property type="match status" value="1"/>
</dbReference>
<evidence type="ECO:0000256" key="2">
    <source>
        <dbReference type="ARBA" id="ARBA00009997"/>
    </source>
</evidence>
<comment type="similarity">
    <text evidence="2">Belongs to the ComB family.</text>
</comment>
<dbReference type="STRING" id="377629.TERTU_0169"/>
<dbReference type="RefSeq" id="WP_015820535.1">
    <property type="nucleotide sequence ID" value="NC_012997.1"/>
</dbReference>
<dbReference type="EC" id="3.1.3.71" evidence="3"/>
<protein>
    <recommendedName>
        <fullName evidence="4">Probable 2-phosphosulfolactate phosphatase</fullName>
        <ecNumber evidence="3">3.1.3.71</ecNumber>
    </recommendedName>
</protein>
<dbReference type="SUPFAM" id="SSF142823">
    <property type="entry name" value="ComB-like"/>
    <property type="match status" value="1"/>
</dbReference>